<name>A0A9P6NBV1_9BASI</name>
<evidence type="ECO:0000313" key="1">
    <source>
        <dbReference type="EMBL" id="KAG0141168.1"/>
    </source>
</evidence>
<protein>
    <submittedName>
        <fullName evidence="1">Uncharacterized protein</fullName>
    </submittedName>
</protein>
<accession>A0A9P6NBV1</accession>
<keyword evidence="2" id="KW-1185">Reference proteome</keyword>
<evidence type="ECO:0000313" key="2">
    <source>
        <dbReference type="Proteomes" id="UP000886653"/>
    </source>
</evidence>
<proteinExistence type="predicted"/>
<reference evidence="1" key="1">
    <citation type="submission" date="2013-11" db="EMBL/GenBank/DDBJ databases">
        <title>Genome sequence of the fusiform rust pathogen reveals effectors for host alternation and coevolution with pine.</title>
        <authorList>
            <consortium name="DOE Joint Genome Institute"/>
            <person name="Smith K."/>
            <person name="Pendleton A."/>
            <person name="Kubisiak T."/>
            <person name="Anderson C."/>
            <person name="Salamov A."/>
            <person name="Aerts A."/>
            <person name="Riley R."/>
            <person name="Clum A."/>
            <person name="Lindquist E."/>
            <person name="Ence D."/>
            <person name="Campbell M."/>
            <person name="Kronenberg Z."/>
            <person name="Feau N."/>
            <person name="Dhillon B."/>
            <person name="Hamelin R."/>
            <person name="Burleigh J."/>
            <person name="Smith J."/>
            <person name="Yandell M."/>
            <person name="Nelson C."/>
            <person name="Grigoriev I."/>
            <person name="Davis J."/>
        </authorList>
    </citation>
    <scope>NUCLEOTIDE SEQUENCE</scope>
    <source>
        <strain evidence="1">G11</strain>
    </source>
</reference>
<sequence length="112" mass="12536">MVRAIWREEKSCGKTVLVLLIELPTTMPVVWPSQCSLVCPPPSSSSIQVDRSHISRTIEFSIYSSVCSLTTIMCQISMKSCHTLMRNQCTKPNIAVYYSCLLRYQASSSPCP</sequence>
<gene>
    <name evidence="1" type="ORF">CROQUDRAFT_305777</name>
</gene>
<dbReference type="AlphaFoldDB" id="A0A9P6NBV1"/>
<comment type="caution">
    <text evidence="1">The sequence shown here is derived from an EMBL/GenBank/DDBJ whole genome shotgun (WGS) entry which is preliminary data.</text>
</comment>
<organism evidence="1 2">
    <name type="scientific">Cronartium quercuum f. sp. fusiforme G11</name>
    <dbReference type="NCBI Taxonomy" id="708437"/>
    <lineage>
        <taxon>Eukaryota</taxon>
        <taxon>Fungi</taxon>
        <taxon>Dikarya</taxon>
        <taxon>Basidiomycota</taxon>
        <taxon>Pucciniomycotina</taxon>
        <taxon>Pucciniomycetes</taxon>
        <taxon>Pucciniales</taxon>
        <taxon>Coleosporiaceae</taxon>
        <taxon>Cronartium</taxon>
    </lineage>
</organism>
<dbReference type="EMBL" id="MU167398">
    <property type="protein sequence ID" value="KAG0141168.1"/>
    <property type="molecule type" value="Genomic_DNA"/>
</dbReference>
<dbReference type="Proteomes" id="UP000886653">
    <property type="component" value="Unassembled WGS sequence"/>
</dbReference>